<dbReference type="InterPro" id="IPR029058">
    <property type="entry name" value="AB_hydrolase_fold"/>
</dbReference>
<dbReference type="Gene3D" id="3.40.50.1820">
    <property type="entry name" value="alpha/beta hydrolase"/>
    <property type="match status" value="1"/>
</dbReference>
<gene>
    <name evidence="4" type="ORF">NP511_16880</name>
</gene>
<dbReference type="RefSeq" id="WP_049966389.1">
    <property type="nucleotide sequence ID" value="NZ_CP101873.1"/>
</dbReference>
<protein>
    <submittedName>
        <fullName evidence="4">Alpha/beta fold hydrolase</fullName>
    </submittedName>
</protein>
<dbReference type="AlphaFoldDB" id="A0AAF0T0K1"/>
<keyword evidence="1 4" id="KW-0378">Hydrolase</keyword>
<dbReference type="GeneID" id="84215651"/>
<evidence type="ECO:0000313" key="4">
    <source>
        <dbReference type="EMBL" id="WMT07050.1"/>
    </source>
</evidence>
<comment type="similarity">
    <text evidence="2">Belongs to the AB hydrolase superfamily. FUS2 hydrolase family.</text>
</comment>
<dbReference type="GO" id="GO:0016788">
    <property type="term" value="F:hydrolase activity, acting on ester bonds"/>
    <property type="evidence" value="ECO:0007669"/>
    <property type="project" value="UniProtKB-ARBA"/>
</dbReference>
<dbReference type="Proteomes" id="UP001224926">
    <property type="component" value="Chromosome"/>
</dbReference>
<proteinExistence type="inferred from homology"/>
<dbReference type="EMBL" id="CP101873">
    <property type="protein sequence ID" value="WMT07050.1"/>
    <property type="molecule type" value="Genomic_DNA"/>
</dbReference>
<accession>A0AAF0T0K1</accession>
<reference evidence="4 5" key="1">
    <citation type="submission" date="2022-07" db="EMBL/GenBank/DDBJ databases">
        <title>Two temperate virus in Haloterrigena jeotgali A29.</title>
        <authorList>
            <person name="Deng X."/>
        </authorList>
    </citation>
    <scope>NUCLEOTIDE SEQUENCE [LARGE SCALE GENOMIC DNA]</scope>
    <source>
        <strain evidence="4 5">A29</strain>
    </source>
</reference>
<evidence type="ECO:0000313" key="5">
    <source>
        <dbReference type="Proteomes" id="UP001224926"/>
    </source>
</evidence>
<keyword evidence="5" id="KW-1185">Reference proteome</keyword>
<evidence type="ECO:0000256" key="2">
    <source>
        <dbReference type="ARBA" id="ARBA00038115"/>
    </source>
</evidence>
<dbReference type="Pfam" id="PF00561">
    <property type="entry name" value="Abhydrolase_1"/>
    <property type="match status" value="1"/>
</dbReference>
<sequence length="248" mass="27475">MPESHRIPIETATATGSPPEVAAVHHQADSDDWIVFCHGLRSDKSGSYEGRCRRAVREGYNAVRFDCRGCGESDGAFVDATLEARLADLRAVIEYFDPDSYVLFGSSFGGKMAVHAAATDDRVRAVATRAPVTTTDTFDEYRSTIDRDGAVQFETGERIDRRFLEALDRYPFDDVVESLSVPVAIFHGGADDVVDPADSFAAARRLETDVLLERFAGEGHRFSRAAEDRLRKRLFDWLEWAGGESGRC</sequence>
<dbReference type="SUPFAM" id="SSF53474">
    <property type="entry name" value="alpha/beta-Hydrolases"/>
    <property type="match status" value="1"/>
</dbReference>
<dbReference type="InterPro" id="IPR000073">
    <property type="entry name" value="AB_hydrolase_1"/>
</dbReference>
<name>A0AAF0T0K1_9EURY</name>
<organism evidence="4 5">
    <name type="scientific">Natrinema thermotolerans</name>
    <dbReference type="NCBI Taxonomy" id="121872"/>
    <lineage>
        <taxon>Archaea</taxon>
        <taxon>Methanobacteriati</taxon>
        <taxon>Methanobacteriota</taxon>
        <taxon>Stenosarchaea group</taxon>
        <taxon>Halobacteria</taxon>
        <taxon>Halobacteriales</taxon>
        <taxon>Natrialbaceae</taxon>
        <taxon>Natrinema</taxon>
    </lineage>
</organism>
<dbReference type="GeneID" id="39864134"/>
<dbReference type="PANTHER" id="PTHR22946">
    <property type="entry name" value="DIENELACTONE HYDROLASE DOMAIN-CONTAINING PROTEIN-RELATED"/>
    <property type="match status" value="1"/>
</dbReference>
<dbReference type="PANTHER" id="PTHR22946:SF9">
    <property type="entry name" value="POLYKETIDE TRANSFERASE AF380"/>
    <property type="match status" value="1"/>
</dbReference>
<evidence type="ECO:0000256" key="1">
    <source>
        <dbReference type="ARBA" id="ARBA00022801"/>
    </source>
</evidence>
<evidence type="ECO:0000259" key="3">
    <source>
        <dbReference type="Pfam" id="PF00561"/>
    </source>
</evidence>
<feature type="domain" description="AB hydrolase-1" evidence="3">
    <location>
        <begin position="33"/>
        <end position="165"/>
    </location>
</feature>
<dbReference type="InterPro" id="IPR050261">
    <property type="entry name" value="FrsA_esterase"/>
</dbReference>